<keyword evidence="4 8" id="KW-0812">Transmembrane</keyword>
<dbReference type="InterPro" id="IPR005150">
    <property type="entry name" value="Cellulose_synth"/>
</dbReference>
<accession>A0A835HWF9</accession>
<reference evidence="9 10" key="1">
    <citation type="submission" date="2020-10" db="EMBL/GenBank/DDBJ databases">
        <title>The Coptis chinensis genome and diversification of protoberbering-type alkaloids.</title>
        <authorList>
            <person name="Wang B."/>
            <person name="Shu S."/>
            <person name="Song C."/>
            <person name="Liu Y."/>
        </authorList>
    </citation>
    <scope>NUCLEOTIDE SEQUENCE [LARGE SCALE GENOMIC DNA]</scope>
    <source>
        <strain evidence="9">HL-2020</strain>
        <tissue evidence="9">Leaf</tissue>
    </source>
</reference>
<keyword evidence="7" id="KW-0961">Cell wall biogenesis/degradation</keyword>
<dbReference type="OrthoDB" id="72851at2759"/>
<evidence type="ECO:0000256" key="2">
    <source>
        <dbReference type="ARBA" id="ARBA00022676"/>
    </source>
</evidence>
<gene>
    <name evidence="9" type="ORF">IFM89_007664</name>
</gene>
<protein>
    <submittedName>
        <fullName evidence="9">Uncharacterized protein</fullName>
    </submittedName>
</protein>
<keyword evidence="6 8" id="KW-0472">Membrane</keyword>
<dbReference type="GO" id="GO:0071555">
    <property type="term" value="P:cell wall organization"/>
    <property type="evidence" value="ECO:0007669"/>
    <property type="project" value="UniProtKB-KW"/>
</dbReference>
<evidence type="ECO:0000256" key="8">
    <source>
        <dbReference type="SAM" id="Phobius"/>
    </source>
</evidence>
<sequence length="294" mass="33894">MRAMATGVCKSATKKMPPVLNRNDYHGINGPYLSRTGFYMKREAFYRSPTQKDLSHTATTEYAGRSKQFIASPRPYYKYKAIENDEDALDRLQQEANFWPLAPMSNRHNGIPILKSILHQILTFFNASKVSDPWFDVFTIVHASWHFQHMLEVLATGGSLRLWWNHLRILMIKSVTSYFMGCLDILMKRFGMKELNFETTSKVVVEEQVKRYQMDTFDFQAATGLLLPLTTITILNIASLVLGLRRAILETTYDTMFGQIFLSFFVVTLSYPIIEGMIIRTDKGRILIFGQPFL</sequence>
<keyword evidence="2" id="KW-0328">Glycosyltransferase</keyword>
<comment type="caution">
    <text evidence="9">The sequence shown here is derived from an EMBL/GenBank/DDBJ whole genome shotgun (WGS) entry which is preliminary data.</text>
</comment>
<keyword evidence="5 8" id="KW-1133">Transmembrane helix</keyword>
<evidence type="ECO:0000256" key="4">
    <source>
        <dbReference type="ARBA" id="ARBA00022692"/>
    </source>
</evidence>
<feature type="transmembrane region" description="Helical" evidence="8">
    <location>
        <begin position="221"/>
        <end position="244"/>
    </location>
</feature>
<evidence type="ECO:0000256" key="5">
    <source>
        <dbReference type="ARBA" id="ARBA00022989"/>
    </source>
</evidence>
<evidence type="ECO:0000256" key="7">
    <source>
        <dbReference type="ARBA" id="ARBA00023316"/>
    </source>
</evidence>
<dbReference type="PANTHER" id="PTHR13301">
    <property type="entry name" value="X-BOX TRANSCRIPTION FACTOR-RELATED"/>
    <property type="match status" value="1"/>
</dbReference>
<evidence type="ECO:0000256" key="6">
    <source>
        <dbReference type="ARBA" id="ARBA00023136"/>
    </source>
</evidence>
<evidence type="ECO:0000256" key="3">
    <source>
        <dbReference type="ARBA" id="ARBA00022679"/>
    </source>
</evidence>
<dbReference type="AlphaFoldDB" id="A0A835HWF9"/>
<evidence type="ECO:0000256" key="1">
    <source>
        <dbReference type="ARBA" id="ARBA00004308"/>
    </source>
</evidence>
<keyword evidence="10" id="KW-1185">Reference proteome</keyword>
<feature type="transmembrane region" description="Helical" evidence="8">
    <location>
        <begin position="256"/>
        <end position="274"/>
    </location>
</feature>
<keyword evidence="3" id="KW-0808">Transferase</keyword>
<organism evidence="9 10">
    <name type="scientific">Coptis chinensis</name>
    <dbReference type="NCBI Taxonomy" id="261450"/>
    <lineage>
        <taxon>Eukaryota</taxon>
        <taxon>Viridiplantae</taxon>
        <taxon>Streptophyta</taxon>
        <taxon>Embryophyta</taxon>
        <taxon>Tracheophyta</taxon>
        <taxon>Spermatophyta</taxon>
        <taxon>Magnoliopsida</taxon>
        <taxon>Ranunculales</taxon>
        <taxon>Ranunculaceae</taxon>
        <taxon>Coptidoideae</taxon>
        <taxon>Coptis</taxon>
    </lineage>
</organism>
<proteinExistence type="predicted"/>
<dbReference type="Pfam" id="PF03552">
    <property type="entry name" value="Cellulose_synt"/>
    <property type="match status" value="1"/>
</dbReference>
<dbReference type="GO" id="GO:0016760">
    <property type="term" value="F:cellulose synthase (UDP-forming) activity"/>
    <property type="evidence" value="ECO:0007669"/>
    <property type="project" value="InterPro"/>
</dbReference>
<dbReference type="EMBL" id="JADFTS010000005">
    <property type="protein sequence ID" value="KAF9604543.1"/>
    <property type="molecule type" value="Genomic_DNA"/>
</dbReference>
<dbReference type="GO" id="GO:0030244">
    <property type="term" value="P:cellulose biosynthetic process"/>
    <property type="evidence" value="ECO:0007669"/>
    <property type="project" value="InterPro"/>
</dbReference>
<dbReference type="Proteomes" id="UP000631114">
    <property type="component" value="Unassembled WGS sequence"/>
</dbReference>
<evidence type="ECO:0000313" key="10">
    <source>
        <dbReference type="Proteomes" id="UP000631114"/>
    </source>
</evidence>
<dbReference type="GO" id="GO:0016020">
    <property type="term" value="C:membrane"/>
    <property type="evidence" value="ECO:0007669"/>
    <property type="project" value="InterPro"/>
</dbReference>
<name>A0A835HWF9_9MAGN</name>
<comment type="subcellular location">
    <subcellularLocation>
        <location evidence="1">Endomembrane system</location>
    </subcellularLocation>
</comment>
<dbReference type="GO" id="GO:0012505">
    <property type="term" value="C:endomembrane system"/>
    <property type="evidence" value="ECO:0007669"/>
    <property type="project" value="UniProtKB-SubCell"/>
</dbReference>
<evidence type="ECO:0000313" key="9">
    <source>
        <dbReference type="EMBL" id="KAF9604543.1"/>
    </source>
</evidence>